<evidence type="ECO:0000313" key="4">
    <source>
        <dbReference type="Proteomes" id="UP000005755"/>
    </source>
</evidence>
<reference evidence="4" key="4">
    <citation type="journal article" date="2014" name="Genome Announc.">
        <title>Draft genome sequences of six enterohepatic helicobacter species isolated from humans and one from rhesus macaques.</title>
        <authorList>
            <person name="Shen Z."/>
            <person name="Sheh A."/>
            <person name="Young S.K."/>
            <person name="Abouelliel A."/>
            <person name="Ward D.V."/>
            <person name="Earl A.M."/>
            <person name="Fox J.G."/>
        </authorList>
    </citation>
    <scope>NUCLEOTIDE SEQUENCE [LARGE SCALE GENOMIC DNA]</scope>
    <source>
        <strain evidence="4">CCUG 18818</strain>
    </source>
</reference>
<reference evidence="3" key="1">
    <citation type="submission" date="2008-08" db="EMBL/GenBank/DDBJ databases">
        <title>Annotation of Helicobacter cinaedi strain CCUG 18818.</title>
        <authorList>
            <consortium name="The Broad Institute Genome Sequencing Platform"/>
            <person name="Fox J.G."/>
            <person name="Shen Z."/>
            <person name="Charoenlap N."/>
            <person name="Schauer D.B."/>
            <person name="Ward D."/>
            <person name="Mehta T."/>
            <person name="Young S."/>
            <person name="Jaffe D."/>
            <person name="Gnerre S."/>
            <person name="Berlin A."/>
            <person name="Heiman D."/>
            <person name="Hepburn T."/>
            <person name="Shea T."/>
            <person name="Sykes S."/>
            <person name="Alvarado L."/>
            <person name="Kodira C."/>
            <person name="Borodovsky M."/>
            <person name="Lander E."/>
            <person name="Galagan J."/>
            <person name="Nusbaum C."/>
            <person name="Birren B."/>
        </authorList>
    </citation>
    <scope>NUCLEOTIDE SEQUENCE</scope>
    <source>
        <strain evidence="3">CCUG 18818</strain>
    </source>
</reference>
<evidence type="ECO:0000313" key="3">
    <source>
        <dbReference type="EMBL" id="EFR46810.1"/>
    </source>
</evidence>
<feature type="chain" id="PRO_5042561212" description="Cag pathogenicity island protein" evidence="1">
    <location>
        <begin position="25"/>
        <end position="327"/>
    </location>
</feature>
<evidence type="ECO:0000256" key="1">
    <source>
        <dbReference type="SAM" id="SignalP"/>
    </source>
</evidence>
<feature type="signal peptide" evidence="1">
    <location>
        <begin position="1"/>
        <end position="24"/>
    </location>
</feature>
<sequence length="327" mass="38055">MKSIQHKLLHIAFCLSIGFSIAQANLPVIDVSSIAQSIMQYTQMIQESIKYEKELRKIGIDTGRIGGILQNIDNIGRDMIQGIDTLNKTPNEFAQMFQRLNKGCEFFAQTERFKNAQENLLKGYENIDKDSAQVLSCLNAFNNPLLMIDIKNEIQAKADEYKKKGDFVKYREELDKIKDIETERAYQRAEVKDEKLRQWAKFYQQYQGVQGDKNNPYNIYNIRENMKIIIEKAGKAETQTEVQNLTNALLGRILELATIQYEMLATSNNVMIEFLDKQEMESKRTITRGSRAKDKENQKKIFEEYEAFSQYREKVQYNNAGLPKMFE</sequence>
<dbReference type="KEGG" id="hcb:HCBAA847_1027"/>
<proteinExistence type="predicted"/>
<protein>
    <recommendedName>
        <fullName evidence="6">Cag pathogenicity island protein</fullName>
    </recommendedName>
</protein>
<accession>A0AAI8QGZ5</accession>
<dbReference type="AlphaFoldDB" id="A0AAI8QGZ5"/>
<reference evidence="2 5" key="2">
    <citation type="journal article" date="2012" name="J. Bacteriol.">
        <title>Complete Genome Sequence of Helicobacter cinaedi Type Strain ATCC BAA-847.</title>
        <authorList>
            <person name="Miyoshi-Akiyama T."/>
            <person name="Takeshita N."/>
            <person name="Ohmagari N."/>
            <person name="Kirikae T."/>
        </authorList>
    </citation>
    <scope>NUCLEOTIDE SEQUENCE [LARGE SCALE GENOMIC DNA]</scope>
    <source>
        <strain evidence="2 5">ATCC BAA-847</strain>
    </source>
</reference>
<keyword evidence="1" id="KW-0732">Signal</keyword>
<reference evidence="2" key="3">
    <citation type="submission" date="2012-07" db="EMBL/GenBank/DDBJ databases">
        <authorList>
            <person name="Akiyama T."/>
            <person name="Takeshita N."/>
            <person name="Ohmagari N."/>
            <person name="Kirikae T."/>
        </authorList>
    </citation>
    <scope>NUCLEOTIDE SEQUENCE</scope>
    <source>
        <strain evidence="2">ATCC BAA-847</strain>
    </source>
</reference>
<dbReference type="EMBL" id="AP012492">
    <property type="protein sequence ID" value="BAM32265.1"/>
    <property type="molecule type" value="Genomic_DNA"/>
</dbReference>
<organism evidence="2 5">
    <name type="scientific">Helicobacter cinaedi CCUG 18818 = ATCC BAA-847</name>
    <dbReference type="NCBI Taxonomy" id="537971"/>
    <lineage>
        <taxon>Bacteria</taxon>
        <taxon>Pseudomonadati</taxon>
        <taxon>Campylobacterota</taxon>
        <taxon>Epsilonproteobacteria</taxon>
        <taxon>Campylobacterales</taxon>
        <taxon>Helicobacteraceae</taxon>
        <taxon>Helicobacter</taxon>
    </lineage>
</organism>
<dbReference type="EMBL" id="DS990392">
    <property type="protein sequence ID" value="EFR46810.1"/>
    <property type="molecule type" value="Genomic_DNA"/>
</dbReference>
<evidence type="ECO:0000313" key="2">
    <source>
        <dbReference type="EMBL" id="BAM32265.1"/>
    </source>
</evidence>
<dbReference type="Proteomes" id="UP000006036">
    <property type="component" value="Chromosome 1"/>
</dbReference>
<evidence type="ECO:0008006" key="6">
    <source>
        <dbReference type="Google" id="ProtNLM"/>
    </source>
</evidence>
<dbReference type="RefSeq" id="WP_002956681.1">
    <property type="nucleotide sequence ID" value="NC_020555.1"/>
</dbReference>
<evidence type="ECO:0000313" key="5">
    <source>
        <dbReference type="Proteomes" id="UP000006036"/>
    </source>
</evidence>
<name>A0AAI8QGZ5_9HELI</name>
<gene>
    <name evidence="2" type="ORF">HCBAA847_1027</name>
    <name evidence="3" type="ORF">HCCG_01357</name>
</gene>
<keyword evidence="4" id="KW-1185">Reference proteome</keyword>
<dbReference type="Proteomes" id="UP000005755">
    <property type="component" value="Unassembled WGS sequence"/>
</dbReference>